<reference evidence="4 6" key="3">
    <citation type="journal article" date="2024" name="Syst. Appl. Microbiol.">
        <title>Helicobacter cappadocius sp. nov., from lizards: The first psychrotrophic Helicobacter species.</title>
        <authorList>
            <person name="Aydin F."/>
            <person name="Tarhane S."/>
            <person name="Karakaya E."/>
            <person name="Abay S."/>
            <person name="Kayman T."/>
            <person name="Guran O."/>
            <person name="Bozkurt E."/>
            <person name="Uzum N."/>
            <person name="Avci A."/>
            <person name="Olgun K."/>
            <person name="Jablonski D."/>
            <person name="Guran C."/>
            <person name="Burcin Saticioglu I."/>
        </authorList>
    </citation>
    <scope>NUCLEOTIDE SEQUENCE [LARGE SCALE GENOMIC DNA]</scope>
    <source>
        <strain evidence="4">Faydin-H75</strain>
        <strain evidence="6">faydin-H76</strain>
    </source>
</reference>
<accession>A0AA90T8Z3</accession>
<evidence type="ECO:0000256" key="1">
    <source>
        <dbReference type="ARBA" id="ARBA00022603"/>
    </source>
</evidence>
<evidence type="ECO:0000313" key="5">
    <source>
        <dbReference type="EMBL" id="MDP2538312.1"/>
    </source>
</evidence>
<keyword evidence="1 5" id="KW-0808">Transferase</keyword>
<dbReference type="InterPro" id="IPR002052">
    <property type="entry name" value="DNA_methylase_N6_adenine_CS"/>
</dbReference>
<sequence>MDKKILKLYQLYDGYCYNSDSLFLYDFAREFIKKSSCVLEVGSGSGVVGLLCARAFDIDLTMIEIDVYMAFLSKINAASAKIQAKIICKNFLDFHSEKKFDMIISNPPFYRLGIIGAKNRRIKIARSEEFLPFREFCTRVKRLLKSQGSFVFCYDAKESHRVFHILKDLGFNPEVTKFVHPRIDKEASLLLCKARINTKSSIKILPPLITHYSNSQLDNTDEVKKIYQDTNTYSIKVHSKDISLEEKEDIL</sequence>
<dbReference type="InterPro" id="IPR007848">
    <property type="entry name" value="Small_mtfrase_dom"/>
</dbReference>
<dbReference type="GO" id="GO:0008170">
    <property type="term" value="F:N-methyltransferase activity"/>
    <property type="evidence" value="ECO:0007669"/>
    <property type="project" value="UniProtKB-ARBA"/>
</dbReference>
<proteinExistence type="predicted"/>
<dbReference type="GO" id="GO:0003676">
    <property type="term" value="F:nucleic acid binding"/>
    <property type="evidence" value="ECO:0007669"/>
    <property type="project" value="InterPro"/>
</dbReference>
<dbReference type="RefSeq" id="WP_305516286.1">
    <property type="nucleotide sequence ID" value="NZ_JAUPEV010000001.1"/>
</dbReference>
<keyword evidence="2" id="KW-0949">S-adenosyl-L-methionine</keyword>
<evidence type="ECO:0000313" key="7">
    <source>
        <dbReference type="Proteomes" id="UP001240777"/>
    </source>
</evidence>
<dbReference type="InterPro" id="IPR050210">
    <property type="entry name" value="tRNA_Adenine-N(6)_MTase"/>
</dbReference>
<dbReference type="PROSITE" id="PS00092">
    <property type="entry name" value="N6_MTASE"/>
    <property type="match status" value="1"/>
</dbReference>
<reference evidence="5 7" key="1">
    <citation type="submission" date="2023-07" db="EMBL/GenBank/DDBJ databases">
        <title>Unpublished Manusciprt.</title>
        <authorList>
            <person name="Aydin F."/>
            <person name="Tarhane S."/>
            <person name="Saticioglu I.B."/>
            <person name="Karakaya E."/>
            <person name="Abay S."/>
            <person name="Guran O."/>
            <person name="Bozkurt E."/>
            <person name="Uzum N."/>
            <person name="Olgun K."/>
            <person name="Jablonski D."/>
        </authorList>
    </citation>
    <scope>NUCLEOTIDE SEQUENCE</scope>
    <source>
        <strain evidence="7">faydin-H75</strain>
        <strain evidence="5">Faydin-H76</strain>
    </source>
</reference>
<comment type="caution">
    <text evidence="5">The sequence shown here is derived from an EMBL/GenBank/DDBJ whole genome shotgun (WGS) entry which is preliminary data.</text>
</comment>
<dbReference type="Proteomes" id="UP001240777">
    <property type="component" value="Unassembled WGS sequence"/>
</dbReference>
<dbReference type="Gene3D" id="3.40.50.150">
    <property type="entry name" value="Vaccinia Virus protein VP39"/>
    <property type="match status" value="1"/>
</dbReference>
<evidence type="ECO:0000313" key="4">
    <source>
        <dbReference type="EMBL" id="MDO7252445.1"/>
    </source>
</evidence>
<organism evidence="5 6">
    <name type="scientific">Helicobacter cappadocius</name>
    <dbReference type="NCBI Taxonomy" id="3063998"/>
    <lineage>
        <taxon>Bacteria</taxon>
        <taxon>Pseudomonadati</taxon>
        <taxon>Campylobacterota</taxon>
        <taxon>Epsilonproteobacteria</taxon>
        <taxon>Campylobacterales</taxon>
        <taxon>Helicobacteraceae</taxon>
        <taxon>Helicobacter</taxon>
    </lineage>
</organism>
<evidence type="ECO:0000259" key="3">
    <source>
        <dbReference type="Pfam" id="PF05175"/>
    </source>
</evidence>
<dbReference type="EMBL" id="JAUYZK010000001">
    <property type="protein sequence ID" value="MDP2538312.1"/>
    <property type="molecule type" value="Genomic_DNA"/>
</dbReference>
<dbReference type="SUPFAM" id="SSF53335">
    <property type="entry name" value="S-adenosyl-L-methionine-dependent methyltransferases"/>
    <property type="match status" value="1"/>
</dbReference>
<evidence type="ECO:0000313" key="6">
    <source>
        <dbReference type="Proteomes" id="UP001177258"/>
    </source>
</evidence>
<dbReference type="GO" id="GO:0008757">
    <property type="term" value="F:S-adenosylmethionine-dependent methyltransferase activity"/>
    <property type="evidence" value="ECO:0007669"/>
    <property type="project" value="UniProtKB-ARBA"/>
</dbReference>
<dbReference type="Proteomes" id="UP001177258">
    <property type="component" value="Unassembled WGS sequence"/>
</dbReference>
<reference evidence="4" key="2">
    <citation type="submission" date="2023-07" db="EMBL/GenBank/DDBJ databases">
        <authorList>
            <person name="Aydin F."/>
            <person name="Tarhane S."/>
            <person name="Saticioglu I.B."/>
            <person name="Karakaya E."/>
            <person name="Abay S."/>
            <person name="Guran O."/>
            <person name="Bozkurt E."/>
            <person name="Uzum N."/>
            <person name="Olgun K."/>
            <person name="Jablonski D."/>
        </authorList>
    </citation>
    <scope>NUCLEOTIDE SEQUENCE</scope>
    <source>
        <strain evidence="4">Faydin-H75</strain>
    </source>
</reference>
<name>A0AA90T8Z3_9HELI</name>
<dbReference type="CDD" id="cd02440">
    <property type="entry name" value="AdoMet_MTases"/>
    <property type="match status" value="1"/>
</dbReference>
<gene>
    <name evidence="4" type="ORF">Q5I04_00735</name>
    <name evidence="5" type="ORF">Q5I06_00735</name>
</gene>
<protein>
    <submittedName>
        <fullName evidence="5">Methyltransferase</fullName>
    </submittedName>
</protein>
<keyword evidence="1 5" id="KW-0489">Methyltransferase</keyword>
<dbReference type="AlphaFoldDB" id="A0AA90T8Z3"/>
<dbReference type="EMBL" id="JAUPEV010000001">
    <property type="protein sequence ID" value="MDO7252445.1"/>
    <property type="molecule type" value="Genomic_DNA"/>
</dbReference>
<dbReference type="Pfam" id="PF05175">
    <property type="entry name" value="MTS"/>
    <property type="match status" value="1"/>
</dbReference>
<keyword evidence="7" id="KW-1185">Reference proteome</keyword>
<dbReference type="InterPro" id="IPR029063">
    <property type="entry name" value="SAM-dependent_MTases_sf"/>
</dbReference>
<feature type="domain" description="Methyltransferase small" evidence="3">
    <location>
        <begin position="34"/>
        <end position="111"/>
    </location>
</feature>
<dbReference type="PANTHER" id="PTHR47739">
    <property type="entry name" value="TRNA1(VAL) (ADENINE(37)-N6)-METHYLTRANSFERASE"/>
    <property type="match status" value="1"/>
</dbReference>
<dbReference type="GO" id="GO:0032259">
    <property type="term" value="P:methylation"/>
    <property type="evidence" value="ECO:0007669"/>
    <property type="project" value="UniProtKB-KW"/>
</dbReference>
<evidence type="ECO:0000256" key="2">
    <source>
        <dbReference type="ARBA" id="ARBA00022691"/>
    </source>
</evidence>
<dbReference type="PANTHER" id="PTHR47739:SF1">
    <property type="entry name" value="TRNA1(VAL) (ADENINE(37)-N6)-METHYLTRANSFERASE"/>
    <property type="match status" value="1"/>
</dbReference>